<keyword evidence="1" id="KW-0433">Leucine-rich repeat</keyword>
<gene>
    <name evidence="5" type="ORF">F0562_008032</name>
</gene>
<protein>
    <recommendedName>
        <fullName evidence="4">C-JID domain-containing protein</fullName>
    </recommendedName>
</protein>
<evidence type="ECO:0000259" key="4">
    <source>
        <dbReference type="Pfam" id="PF20160"/>
    </source>
</evidence>
<reference evidence="5 6" key="1">
    <citation type="submission" date="2019-09" db="EMBL/GenBank/DDBJ databases">
        <title>A chromosome-level genome assembly of the Chinese tupelo Nyssa sinensis.</title>
        <authorList>
            <person name="Yang X."/>
            <person name="Kang M."/>
            <person name="Yang Y."/>
            <person name="Xiong H."/>
            <person name="Wang M."/>
            <person name="Zhang Z."/>
            <person name="Wang Z."/>
            <person name="Wu H."/>
            <person name="Ma T."/>
            <person name="Liu J."/>
            <person name="Xi Z."/>
        </authorList>
    </citation>
    <scope>NUCLEOTIDE SEQUENCE [LARGE SCALE GENOMIC DNA]</scope>
    <source>
        <strain evidence="5">J267</strain>
        <tissue evidence="5">Leaf</tissue>
    </source>
</reference>
<feature type="region of interest" description="Disordered" evidence="3">
    <location>
        <begin position="285"/>
        <end position="319"/>
    </location>
</feature>
<dbReference type="PANTHER" id="PTHR45752:SF195">
    <property type="entry name" value="LEUCINE-RICH REPEAT (LRR) FAMILY PROTEIN-RELATED"/>
    <property type="match status" value="1"/>
</dbReference>
<dbReference type="InterPro" id="IPR032675">
    <property type="entry name" value="LRR_dom_sf"/>
</dbReference>
<dbReference type="Proteomes" id="UP000325577">
    <property type="component" value="Linkage Group LG3"/>
</dbReference>
<evidence type="ECO:0000313" key="6">
    <source>
        <dbReference type="Proteomes" id="UP000325577"/>
    </source>
</evidence>
<dbReference type="PANTHER" id="PTHR45752">
    <property type="entry name" value="LEUCINE-RICH REPEAT-CONTAINING"/>
    <property type="match status" value="1"/>
</dbReference>
<dbReference type="SUPFAM" id="SSF52058">
    <property type="entry name" value="L domain-like"/>
    <property type="match status" value="1"/>
</dbReference>
<accession>A0A5J5A7J4</accession>
<dbReference type="OrthoDB" id="1751997at2759"/>
<feature type="compositionally biased region" description="Acidic residues" evidence="3">
    <location>
        <begin position="299"/>
        <end position="319"/>
    </location>
</feature>
<organism evidence="5 6">
    <name type="scientific">Nyssa sinensis</name>
    <dbReference type="NCBI Taxonomy" id="561372"/>
    <lineage>
        <taxon>Eukaryota</taxon>
        <taxon>Viridiplantae</taxon>
        <taxon>Streptophyta</taxon>
        <taxon>Embryophyta</taxon>
        <taxon>Tracheophyta</taxon>
        <taxon>Spermatophyta</taxon>
        <taxon>Magnoliopsida</taxon>
        <taxon>eudicotyledons</taxon>
        <taxon>Gunneridae</taxon>
        <taxon>Pentapetalae</taxon>
        <taxon>asterids</taxon>
        <taxon>Cornales</taxon>
        <taxon>Nyssaceae</taxon>
        <taxon>Nyssa</taxon>
    </lineage>
</organism>
<keyword evidence="6" id="KW-1185">Reference proteome</keyword>
<evidence type="ECO:0000256" key="2">
    <source>
        <dbReference type="ARBA" id="ARBA00022737"/>
    </source>
</evidence>
<name>A0A5J5A7J4_9ASTE</name>
<dbReference type="Pfam" id="PF20160">
    <property type="entry name" value="C-JID"/>
    <property type="match status" value="1"/>
</dbReference>
<dbReference type="PROSITE" id="PS51450">
    <property type="entry name" value="LRR"/>
    <property type="match status" value="1"/>
</dbReference>
<dbReference type="EMBL" id="CM018046">
    <property type="protein sequence ID" value="KAA8526229.1"/>
    <property type="molecule type" value="Genomic_DNA"/>
</dbReference>
<dbReference type="AlphaFoldDB" id="A0A5J5A7J4"/>
<evidence type="ECO:0000313" key="5">
    <source>
        <dbReference type="EMBL" id="KAA8526229.1"/>
    </source>
</evidence>
<keyword evidence="2" id="KW-0677">Repeat</keyword>
<evidence type="ECO:0000256" key="3">
    <source>
        <dbReference type="SAM" id="MobiDB-lite"/>
    </source>
</evidence>
<dbReference type="InterPro" id="IPR050715">
    <property type="entry name" value="LRR-SigEffector_domain"/>
</dbReference>
<evidence type="ECO:0000256" key="1">
    <source>
        <dbReference type="ARBA" id="ARBA00022614"/>
    </source>
</evidence>
<feature type="domain" description="C-JID" evidence="4">
    <location>
        <begin position="145"/>
        <end position="277"/>
    </location>
</feature>
<dbReference type="InterPro" id="IPR001611">
    <property type="entry name" value="Leu-rich_rpt"/>
</dbReference>
<sequence length="333" mass="37492">MGLVLPSLLGVSSLRELDLRNYNLLDGGLPSDIGCLPSLEILDLSRNNFVRLPDISRLSRLEILRVIGCKRLEALPELPLNMTQLFAENCRSLKNVASAKYLSLRHIGLTNCLKLLKNQRSKDIAYMLMRQGPDYYDCRFGIVAPGGEIPEWFGYQNSGGQLFMQLPPDWYVKNFRGLAVCFVSEFTTAQHIRVHLKLAAPDGIKFSKSFCILFHHRNFKFSSEHVWLGYVSAKSFNDLTQPEDCFLLALCIRKACFDEGEFRIKNCAARLVYEEDTNVSAEAVAEHNDGAEVSGSGSCDDDDDNDDNVDNDDDVDDDNLDPCDFFYFALEGV</sequence>
<dbReference type="Gene3D" id="3.80.10.10">
    <property type="entry name" value="Ribonuclease Inhibitor"/>
    <property type="match status" value="1"/>
</dbReference>
<dbReference type="InterPro" id="IPR045344">
    <property type="entry name" value="C-JID"/>
</dbReference>
<proteinExistence type="predicted"/>